<feature type="transmembrane region" description="Helical" evidence="9">
    <location>
        <begin position="114"/>
        <end position="136"/>
    </location>
</feature>
<evidence type="ECO:0000259" key="10">
    <source>
        <dbReference type="Pfam" id="PF04290"/>
    </source>
</evidence>
<evidence type="ECO:0000256" key="7">
    <source>
        <dbReference type="ARBA" id="ARBA00023136"/>
    </source>
</evidence>
<keyword evidence="7 9" id="KW-0472">Membrane</keyword>
<comment type="similarity">
    <text evidence="8 9">Belongs to the TRAP transporter small permease family.</text>
</comment>
<feature type="transmembrane region" description="Helical" evidence="9">
    <location>
        <begin position="46"/>
        <end position="65"/>
    </location>
</feature>
<dbReference type="Proteomes" id="UP000245887">
    <property type="component" value="Unassembled WGS sequence"/>
</dbReference>
<dbReference type="GO" id="GO:0022857">
    <property type="term" value="F:transmembrane transporter activity"/>
    <property type="evidence" value="ECO:0007669"/>
    <property type="project" value="UniProtKB-UniRule"/>
</dbReference>
<evidence type="ECO:0000313" key="13">
    <source>
        <dbReference type="Proteomes" id="UP000218332"/>
    </source>
</evidence>
<comment type="function">
    <text evidence="9">Part of the tripartite ATP-independent periplasmic (TRAP) transport system.</text>
</comment>
<comment type="subunit">
    <text evidence="9">The complex comprises the extracytoplasmic solute receptor protein and the two transmembrane proteins.</text>
</comment>
<name>A0A2A2I2R1_9GAMM</name>
<dbReference type="AlphaFoldDB" id="A0A2A2I2R1"/>
<evidence type="ECO:0000313" key="12">
    <source>
        <dbReference type="EMBL" id="PVY78091.1"/>
    </source>
</evidence>
<dbReference type="Proteomes" id="UP000218332">
    <property type="component" value="Unassembled WGS sequence"/>
</dbReference>
<protein>
    <recommendedName>
        <fullName evidence="9">TRAP transporter small permease protein</fullName>
    </recommendedName>
</protein>
<gene>
    <name evidence="12" type="ORF">C8D92_102127</name>
    <name evidence="11" type="ORF">CF392_09975</name>
</gene>
<keyword evidence="13" id="KW-1185">Reference proteome</keyword>
<organism evidence="11 13">
    <name type="scientific">Tamilnaduibacter salinus</name>
    <dbReference type="NCBI Taxonomy" id="1484056"/>
    <lineage>
        <taxon>Bacteria</taxon>
        <taxon>Pseudomonadati</taxon>
        <taxon>Pseudomonadota</taxon>
        <taxon>Gammaproteobacteria</taxon>
        <taxon>Pseudomonadales</taxon>
        <taxon>Marinobacteraceae</taxon>
        <taxon>Tamilnaduibacter</taxon>
    </lineage>
</organism>
<reference evidence="12 14" key="2">
    <citation type="submission" date="2018-04" db="EMBL/GenBank/DDBJ databases">
        <title>Genomic Encyclopedia of Type Strains, Phase IV (KMG-IV): sequencing the most valuable type-strain genomes for metagenomic binning, comparative biology and taxonomic classification.</title>
        <authorList>
            <person name="Goeker M."/>
        </authorList>
    </citation>
    <scope>NUCLEOTIDE SEQUENCE [LARGE SCALE GENOMIC DNA]</scope>
    <source>
        <strain evidence="12 14">DSM 28688</strain>
    </source>
</reference>
<dbReference type="Pfam" id="PF04290">
    <property type="entry name" value="DctQ"/>
    <property type="match status" value="1"/>
</dbReference>
<evidence type="ECO:0000256" key="3">
    <source>
        <dbReference type="ARBA" id="ARBA00022475"/>
    </source>
</evidence>
<feature type="domain" description="Tripartite ATP-independent periplasmic transporters DctQ component" evidence="10">
    <location>
        <begin position="51"/>
        <end position="184"/>
    </location>
</feature>
<evidence type="ECO:0000256" key="5">
    <source>
        <dbReference type="ARBA" id="ARBA00022692"/>
    </source>
</evidence>
<evidence type="ECO:0000256" key="4">
    <source>
        <dbReference type="ARBA" id="ARBA00022519"/>
    </source>
</evidence>
<dbReference type="PANTHER" id="PTHR35011">
    <property type="entry name" value="2,3-DIKETO-L-GULONATE TRAP TRANSPORTER SMALL PERMEASE PROTEIN YIAM"/>
    <property type="match status" value="1"/>
</dbReference>
<keyword evidence="6 9" id="KW-1133">Transmembrane helix</keyword>
<dbReference type="GO" id="GO:0005886">
    <property type="term" value="C:plasma membrane"/>
    <property type="evidence" value="ECO:0007669"/>
    <property type="project" value="UniProtKB-SubCell"/>
</dbReference>
<keyword evidence="5 9" id="KW-0812">Transmembrane</keyword>
<comment type="caution">
    <text evidence="11">The sequence shown here is derived from an EMBL/GenBank/DDBJ whole genome shotgun (WGS) entry which is preliminary data.</text>
</comment>
<evidence type="ECO:0000313" key="11">
    <source>
        <dbReference type="EMBL" id="PAV25606.1"/>
    </source>
</evidence>
<sequence>MTDSRDSLSEVPAHGPEGLGDAHLPHTVISRPIDGLIERFGQLSGWLWPVLMMVIIINVVSRYVFSEGLIQLEELQWHIYSFGFLVALSWAVLGDSHVRVDLLRERFSLKTQAVIELLGMVLLLMPFAALLMYYAWPWVVEAWEVGESSRSAGGLSHRWIVKSSLLLGMGLLLLAGLSRLTRLIAFLTRGEVRRAH</sequence>
<keyword evidence="4 9" id="KW-0997">Cell inner membrane</keyword>
<evidence type="ECO:0000256" key="1">
    <source>
        <dbReference type="ARBA" id="ARBA00004429"/>
    </source>
</evidence>
<comment type="subcellular location">
    <subcellularLocation>
        <location evidence="1 9">Cell inner membrane</location>
        <topology evidence="1 9">Multi-pass membrane protein</topology>
    </subcellularLocation>
</comment>
<evidence type="ECO:0000313" key="14">
    <source>
        <dbReference type="Proteomes" id="UP000245887"/>
    </source>
</evidence>
<keyword evidence="3" id="KW-1003">Cell membrane</keyword>
<dbReference type="EMBL" id="NMPM01000052">
    <property type="protein sequence ID" value="PAV25606.1"/>
    <property type="molecule type" value="Genomic_DNA"/>
</dbReference>
<feature type="transmembrane region" description="Helical" evidence="9">
    <location>
        <begin position="77"/>
        <end position="93"/>
    </location>
</feature>
<reference evidence="11 13" key="1">
    <citation type="submission" date="2017-07" db="EMBL/GenBank/DDBJ databases">
        <title>Tamlnaduibacter salinus (Mi-7) genome sequencing.</title>
        <authorList>
            <person name="Verma A."/>
            <person name="Krishnamurthi S."/>
        </authorList>
    </citation>
    <scope>NUCLEOTIDE SEQUENCE [LARGE SCALE GENOMIC DNA]</scope>
    <source>
        <strain evidence="11 13">Mi-7</strain>
    </source>
</reference>
<dbReference type="EMBL" id="QEKQ01000002">
    <property type="protein sequence ID" value="PVY78091.1"/>
    <property type="molecule type" value="Genomic_DNA"/>
</dbReference>
<dbReference type="InterPro" id="IPR055348">
    <property type="entry name" value="DctQ"/>
</dbReference>
<evidence type="ECO:0000256" key="2">
    <source>
        <dbReference type="ARBA" id="ARBA00022448"/>
    </source>
</evidence>
<keyword evidence="2 9" id="KW-0813">Transport</keyword>
<accession>A0A2A2I2R1</accession>
<evidence type="ECO:0000256" key="6">
    <source>
        <dbReference type="ARBA" id="ARBA00022989"/>
    </source>
</evidence>
<dbReference type="OrthoDB" id="9795655at2"/>
<dbReference type="PANTHER" id="PTHR35011:SF4">
    <property type="entry name" value="SLL1102 PROTEIN"/>
    <property type="match status" value="1"/>
</dbReference>
<evidence type="ECO:0000256" key="9">
    <source>
        <dbReference type="RuleBase" id="RU369079"/>
    </source>
</evidence>
<proteinExistence type="inferred from homology"/>
<dbReference type="InterPro" id="IPR007387">
    <property type="entry name" value="TRAP_DctQ"/>
</dbReference>
<dbReference type="RefSeq" id="WP_095611313.1">
    <property type="nucleotide sequence ID" value="NZ_NMPM01000052.1"/>
</dbReference>
<evidence type="ECO:0000256" key="8">
    <source>
        <dbReference type="ARBA" id="ARBA00038436"/>
    </source>
</evidence>
<feature type="transmembrane region" description="Helical" evidence="9">
    <location>
        <begin position="156"/>
        <end position="177"/>
    </location>
</feature>